<dbReference type="VEuPathDB" id="FungiDB:VP01_11402g1"/>
<feature type="domain" description="Tet-like 2OG-Fe(II) oxygenase" evidence="1">
    <location>
        <begin position="40"/>
        <end position="122"/>
    </location>
</feature>
<protein>
    <recommendedName>
        <fullName evidence="1">Tet-like 2OG-Fe(II) oxygenase domain-containing protein</fullName>
    </recommendedName>
</protein>
<name>A0A0L6VRW9_9BASI</name>
<evidence type="ECO:0000313" key="3">
    <source>
        <dbReference type="Proteomes" id="UP000037035"/>
    </source>
</evidence>
<dbReference type="EMBL" id="LAVV01001558">
    <property type="protein sequence ID" value="KNZ63463.1"/>
    <property type="molecule type" value="Genomic_DNA"/>
</dbReference>
<dbReference type="InterPro" id="IPR046798">
    <property type="entry name" value="2OG-FeII_Oxy_6"/>
</dbReference>
<comment type="caution">
    <text evidence="2">The sequence shown here is derived from an EMBL/GenBank/DDBJ whole genome shotgun (WGS) entry which is preliminary data.</text>
</comment>
<evidence type="ECO:0000313" key="2">
    <source>
        <dbReference type="EMBL" id="KNZ63463.1"/>
    </source>
</evidence>
<evidence type="ECO:0000259" key="1">
    <source>
        <dbReference type="Pfam" id="PF20515"/>
    </source>
</evidence>
<dbReference type="AlphaFoldDB" id="A0A0L6VRW9"/>
<proteinExistence type="predicted"/>
<gene>
    <name evidence="2" type="ORF">VP01_11402g1</name>
</gene>
<dbReference type="Pfam" id="PF20515">
    <property type="entry name" value="2OG-FeII_Oxy_6"/>
    <property type="match status" value="1"/>
</dbReference>
<reference evidence="2 3" key="1">
    <citation type="submission" date="2015-08" db="EMBL/GenBank/DDBJ databases">
        <title>Next Generation Sequencing and Analysis of the Genome of Puccinia sorghi L Schw, the Causal Agent of Maize Common Rust.</title>
        <authorList>
            <person name="Rochi L."/>
            <person name="Burguener G."/>
            <person name="Darino M."/>
            <person name="Turjanski A."/>
            <person name="Kreff E."/>
            <person name="Dieguez M.J."/>
            <person name="Sacco F."/>
        </authorList>
    </citation>
    <scope>NUCLEOTIDE SEQUENCE [LARGE SCALE GENOMIC DNA]</scope>
    <source>
        <strain evidence="2 3">RO10H11247</strain>
    </source>
</reference>
<keyword evidence="3" id="KW-1185">Reference proteome</keyword>
<dbReference type="Proteomes" id="UP000037035">
    <property type="component" value="Unassembled WGS sequence"/>
</dbReference>
<organism evidence="2 3">
    <name type="scientific">Puccinia sorghi</name>
    <dbReference type="NCBI Taxonomy" id="27349"/>
    <lineage>
        <taxon>Eukaryota</taxon>
        <taxon>Fungi</taxon>
        <taxon>Dikarya</taxon>
        <taxon>Basidiomycota</taxon>
        <taxon>Pucciniomycotina</taxon>
        <taxon>Pucciniomycetes</taxon>
        <taxon>Pucciniales</taxon>
        <taxon>Pucciniaceae</taxon>
        <taxon>Puccinia</taxon>
    </lineage>
</organism>
<sequence>MVCCTPASAMAPVSLPLENTPPFAKSSSFPSAPCLPPNFKEFFEPVKNDGPLMGGVMWAESWRKCSKRSKWFGRYCLVARLSAMIQLCQNSAEDKAASFREANDWIATHFNQLDPGVLEQYCCGKKDVSVDS</sequence>
<accession>A0A0L6VRW9</accession>